<dbReference type="InterPro" id="IPR024481">
    <property type="entry name" value="Helicase_Sen1_N"/>
</dbReference>
<feature type="compositionally biased region" description="Basic and acidic residues" evidence="6">
    <location>
        <begin position="2661"/>
        <end position="2671"/>
    </location>
</feature>
<evidence type="ECO:0000313" key="8">
    <source>
        <dbReference type="Proteomes" id="UP000001554"/>
    </source>
</evidence>
<feature type="compositionally biased region" description="Polar residues" evidence="6">
    <location>
        <begin position="2913"/>
        <end position="2934"/>
    </location>
</feature>
<feature type="compositionally biased region" description="Polar residues" evidence="6">
    <location>
        <begin position="2943"/>
        <end position="2957"/>
    </location>
</feature>
<keyword evidence="8" id="KW-1185">Reference proteome</keyword>
<feature type="compositionally biased region" description="Polar residues" evidence="6">
    <location>
        <begin position="1048"/>
        <end position="1064"/>
    </location>
</feature>
<keyword evidence="4" id="KW-0067">ATP-binding</keyword>
<feature type="compositionally biased region" description="Polar residues" evidence="6">
    <location>
        <begin position="3158"/>
        <end position="3179"/>
    </location>
</feature>
<evidence type="ECO:0000256" key="6">
    <source>
        <dbReference type="SAM" id="MobiDB-lite"/>
    </source>
</evidence>
<evidence type="ECO:0000256" key="1">
    <source>
        <dbReference type="ARBA" id="ARBA00022741"/>
    </source>
</evidence>
<accession>A0A9J7LPT2</accession>
<feature type="region of interest" description="Disordered" evidence="6">
    <location>
        <begin position="757"/>
        <end position="783"/>
    </location>
</feature>
<dbReference type="CDD" id="cd18808">
    <property type="entry name" value="SF1_C_Upf1"/>
    <property type="match status" value="1"/>
</dbReference>
<dbReference type="InterPro" id="IPR047187">
    <property type="entry name" value="SF1_C_Upf1"/>
</dbReference>
<reference evidence="8" key="1">
    <citation type="journal article" date="2020" name="Nat. Ecol. Evol.">
        <title>Deeply conserved synteny resolves early events in vertebrate evolution.</title>
        <authorList>
            <person name="Simakov O."/>
            <person name="Marletaz F."/>
            <person name="Yue J.X."/>
            <person name="O'Connell B."/>
            <person name="Jenkins J."/>
            <person name="Brandt A."/>
            <person name="Calef R."/>
            <person name="Tung C.H."/>
            <person name="Huang T.K."/>
            <person name="Schmutz J."/>
            <person name="Satoh N."/>
            <person name="Yu J.K."/>
            <person name="Putnam N.H."/>
            <person name="Green R.E."/>
            <person name="Rokhsar D.S."/>
        </authorList>
    </citation>
    <scope>NUCLEOTIDE SEQUENCE [LARGE SCALE GENOMIC DNA]</scope>
    <source>
        <strain evidence="8">S238N-H82</strain>
    </source>
</reference>
<dbReference type="PANTHER" id="PTHR10887:SF495">
    <property type="entry name" value="HELICASE SENATAXIN ISOFORM X1-RELATED"/>
    <property type="match status" value="1"/>
</dbReference>
<feature type="coiled-coil region" evidence="5">
    <location>
        <begin position="2191"/>
        <end position="2225"/>
    </location>
</feature>
<evidence type="ECO:0000313" key="9">
    <source>
        <dbReference type="RefSeq" id="XP_035685868.1"/>
    </source>
</evidence>
<keyword evidence="3 9" id="KW-0347">Helicase</keyword>
<dbReference type="Pfam" id="PF13087">
    <property type="entry name" value="AAA_12"/>
    <property type="match status" value="1"/>
</dbReference>
<dbReference type="GO" id="GO:0001147">
    <property type="term" value="F:transcription termination site sequence-specific DNA binding"/>
    <property type="evidence" value="ECO:0000318"/>
    <property type="project" value="GO_Central"/>
</dbReference>
<dbReference type="FunFam" id="3.40.50.300:FF:000326">
    <property type="entry name" value="P-loop containing nucleoside triphosphate hydrolase"/>
    <property type="match status" value="1"/>
</dbReference>
<feature type="compositionally biased region" description="Basic and acidic residues" evidence="6">
    <location>
        <begin position="2859"/>
        <end position="2871"/>
    </location>
</feature>
<feature type="compositionally biased region" description="Polar residues" evidence="6">
    <location>
        <begin position="1135"/>
        <end position="1145"/>
    </location>
</feature>
<dbReference type="OMA" id="SVRPYDC"/>
<evidence type="ECO:0000256" key="2">
    <source>
        <dbReference type="ARBA" id="ARBA00022801"/>
    </source>
</evidence>
<evidence type="ECO:0000256" key="4">
    <source>
        <dbReference type="ARBA" id="ARBA00022840"/>
    </source>
</evidence>
<dbReference type="SMART" id="SM00382">
    <property type="entry name" value="AAA"/>
    <property type="match status" value="1"/>
</dbReference>
<keyword evidence="2" id="KW-0378">Hydrolase</keyword>
<feature type="region of interest" description="Disordered" evidence="6">
    <location>
        <begin position="1048"/>
        <end position="1152"/>
    </location>
</feature>
<organism evidence="8 9">
    <name type="scientific">Branchiostoma floridae</name>
    <name type="common">Florida lancelet</name>
    <name type="synonym">Amphioxus</name>
    <dbReference type="NCBI Taxonomy" id="7739"/>
    <lineage>
        <taxon>Eukaryota</taxon>
        <taxon>Metazoa</taxon>
        <taxon>Chordata</taxon>
        <taxon>Cephalochordata</taxon>
        <taxon>Leptocardii</taxon>
        <taxon>Amphioxiformes</taxon>
        <taxon>Branchiostomatidae</taxon>
        <taxon>Branchiostoma</taxon>
    </lineage>
</organism>
<feature type="compositionally biased region" description="Polar residues" evidence="6">
    <location>
        <begin position="832"/>
        <end position="841"/>
    </location>
</feature>
<feature type="region of interest" description="Disordered" evidence="6">
    <location>
        <begin position="377"/>
        <end position="402"/>
    </location>
</feature>
<proteinExistence type="predicted"/>
<feature type="compositionally biased region" description="Basic and acidic residues" evidence="6">
    <location>
        <begin position="2615"/>
        <end position="2627"/>
    </location>
</feature>
<reference evidence="9" key="2">
    <citation type="submission" date="2025-08" db="UniProtKB">
        <authorList>
            <consortium name="RefSeq"/>
        </authorList>
    </citation>
    <scope>IDENTIFICATION</scope>
    <source>
        <strain evidence="9">S238N-H82</strain>
        <tissue evidence="9">Testes</tissue>
    </source>
</reference>
<feature type="compositionally biased region" description="Basic and acidic residues" evidence="6">
    <location>
        <begin position="757"/>
        <end position="766"/>
    </location>
</feature>
<feature type="compositionally biased region" description="Low complexity" evidence="6">
    <location>
        <begin position="2795"/>
        <end position="2815"/>
    </location>
</feature>
<dbReference type="GeneID" id="118422418"/>
<dbReference type="Gene3D" id="3.40.50.300">
    <property type="entry name" value="P-loop containing nucleotide triphosphate hydrolases"/>
    <property type="match status" value="2"/>
</dbReference>
<feature type="compositionally biased region" description="Basic residues" evidence="6">
    <location>
        <begin position="1641"/>
        <end position="1655"/>
    </location>
</feature>
<dbReference type="OrthoDB" id="2285229at2759"/>
<dbReference type="CDD" id="cd18042">
    <property type="entry name" value="DEXXQc_SETX"/>
    <property type="match status" value="1"/>
</dbReference>
<protein>
    <submittedName>
        <fullName evidence="9">Probable helicase senataxin isoform X1</fullName>
    </submittedName>
</protein>
<feature type="region of interest" description="Disordered" evidence="6">
    <location>
        <begin position="2837"/>
        <end position="2972"/>
    </location>
</feature>
<evidence type="ECO:0000256" key="3">
    <source>
        <dbReference type="ARBA" id="ARBA00022806"/>
    </source>
</evidence>
<dbReference type="InterPro" id="IPR003593">
    <property type="entry name" value="AAA+_ATPase"/>
</dbReference>
<dbReference type="GO" id="GO:0006369">
    <property type="term" value="P:termination of RNA polymerase II transcription"/>
    <property type="evidence" value="ECO:0000318"/>
    <property type="project" value="GO_Central"/>
</dbReference>
<feature type="compositionally biased region" description="Polar residues" evidence="6">
    <location>
        <begin position="2601"/>
        <end position="2613"/>
    </location>
</feature>
<feature type="region of interest" description="Disordered" evidence="6">
    <location>
        <begin position="820"/>
        <end position="941"/>
    </location>
</feature>
<feature type="domain" description="AAA+ ATPase" evidence="7">
    <location>
        <begin position="2033"/>
        <end position="2325"/>
    </location>
</feature>
<gene>
    <name evidence="9" type="primary">LOC118422418</name>
</gene>
<dbReference type="GO" id="GO:0005524">
    <property type="term" value="F:ATP binding"/>
    <property type="evidence" value="ECO:0007669"/>
    <property type="project" value="UniProtKB-KW"/>
</dbReference>
<feature type="region of interest" description="Disordered" evidence="6">
    <location>
        <begin position="1616"/>
        <end position="1746"/>
    </location>
</feature>
<feature type="compositionally biased region" description="Low complexity" evidence="6">
    <location>
        <begin position="2684"/>
        <end position="2693"/>
    </location>
</feature>
<feature type="compositionally biased region" description="Basic and acidic residues" evidence="6">
    <location>
        <begin position="1215"/>
        <end position="1228"/>
    </location>
</feature>
<feature type="compositionally biased region" description="Acidic residues" evidence="6">
    <location>
        <begin position="969"/>
        <end position="1000"/>
    </location>
</feature>
<feature type="region of interest" description="Disordered" evidence="6">
    <location>
        <begin position="1186"/>
        <end position="1271"/>
    </location>
</feature>
<dbReference type="GO" id="GO:0005694">
    <property type="term" value="C:chromosome"/>
    <property type="evidence" value="ECO:0007669"/>
    <property type="project" value="UniProtKB-ARBA"/>
</dbReference>
<dbReference type="InterPro" id="IPR045055">
    <property type="entry name" value="DNA2/NAM7-like"/>
</dbReference>
<dbReference type="InterPro" id="IPR027417">
    <property type="entry name" value="P-loop_NTPase"/>
</dbReference>
<keyword evidence="1" id="KW-0547">Nucleotide-binding</keyword>
<dbReference type="Pfam" id="PF13086">
    <property type="entry name" value="AAA_11"/>
    <property type="match status" value="1"/>
</dbReference>
<name>A0A9J7LPT2_BRAFL</name>
<feature type="compositionally biased region" description="Low complexity" evidence="6">
    <location>
        <begin position="340"/>
        <end position="357"/>
    </location>
</feature>
<feature type="region of interest" description="Disordered" evidence="6">
    <location>
        <begin position="334"/>
        <end position="357"/>
    </location>
</feature>
<feature type="region of interest" description="Disordered" evidence="6">
    <location>
        <begin position="1390"/>
        <end position="1423"/>
    </location>
</feature>
<feature type="compositionally biased region" description="Basic and acidic residues" evidence="6">
    <location>
        <begin position="2694"/>
        <end position="2703"/>
    </location>
</feature>
<feature type="compositionally biased region" description="Polar residues" evidence="6">
    <location>
        <begin position="1101"/>
        <end position="1112"/>
    </location>
</feature>
<dbReference type="Pfam" id="PF12726">
    <property type="entry name" value="SEN1_N"/>
    <property type="match status" value="1"/>
</dbReference>
<feature type="compositionally biased region" description="Basic residues" evidence="6">
    <location>
        <begin position="2706"/>
        <end position="2719"/>
    </location>
</feature>
<dbReference type="GO" id="GO:0016787">
    <property type="term" value="F:hydrolase activity"/>
    <property type="evidence" value="ECO:0007669"/>
    <property type="project" value="UniProtKB-KW"/>
</dbReference>
<evidence type="ECO:0000256" key="5">
    <source>
        <dbReference type="SAM" id="Coils"/>
    </source>
</evidence>
<feature type="compositionally biased region" description="Polar residues" evidence="6">
    <location>
        <begin position="1292"/>
        <end position="1310"/>
    </location>
</feature>
<feature type="compositionally biased region" description="Low complexity" evidence="6">
    <location>
        <begin position="853"/>
        <end position="862"/>
    </location>
</feature>
<feature type="compositionally biased region" description="Polar residues" evidence="6">
    <location>
        <begin position="3208"/>
        <end position="3221"/>
    </location>
</feature>
<dbReference type="InterPro" id="IPR041679">
    <property type="entry name" value="DNA2/NAM7-like_C"/>
</dbReference>
<dbReference type="KEGG" id="bfo:118422418"/>
<feature type="region of interest" description="Disordered" evidence="6">
    <location>
        <begin position="962"/>
        <end position="1017"/>
    </location>
</feature>
<feature type="region of interest" description="Disordered" evidence="6">
    <location>
        <begin position="1292"/>
        <end position="1330"/>
    </location>
</feature>
<dbReference type="RefSeq" id="XP_035685868.1">
    <property type="nucleotide sequence ID" value="XM_035829975.1"/>
</dbReference>
<feature type="region of interest" description="Disordered" evidence="6">
    <location>
        <begin position="2563"/>
        <end position="2821"/>
    </location>
</feature>
<feature type="compositionally biased region" description="Polar residues" evidence="6">
    <location>
        <begin position="2642"/>
        <end position="2660"/>
    </location>
</feature>
<feature type="compositionally biased region" description="Low complexity" evidence="6">
    <location>
        <begin position="2757"/>
        <end position="2770"/>
    </location>
</feature>
<dbReference type="PANTHER" id="PTHR10887">
    <property type="entry name" value="DNA2/NAM7 HELICASE FAMILY"/>
    <property type="match status" value="1"/>
</dbReference>
<dbReference type="GO" id="GO:0016604">
    <property type="term" value="C:nuclear body"/>
    <property type="evidence" value="ECO:0000318"/>
    <property type="project" value="GO_Central"/>
</dbReference>
<sequence length="3283" mass="362642">MSGMQGMPGSCLWCTCPERMQQLLPDSLSSPRPAWLDTVHQDLLYCWDCVLEYHHGREEVRRARPELAKVLTQKEVARLEETFILSLDHDDNMDDAVSMETLHLPLLEVLKFPYLLLHEKLAALVERAIQALSRSGRPLILEEKSAGIYLLLVHPNRQIRKWAIKSVRSLGMVHPHQYEEIEPVVGWLLSVVNFDLFENPGIALDVDDPPCGMEDSVVLPPFLFDTCGYKDYWLGICLLLSSLDPSTMRTQMFGARGHRHIPDAVLNAMEPQQGMKAGGFWPALQCLVVLFDRLGSRIWQFLSHDPATVFSTITKNPLFQTELLRLETCQGRKSSGAMVSSTSKQTPTKSQPSQLPASPSLFLERYSVKQECDSSCQSSTSFHKQEPIRDIGTGEDDWSSSQPITDSQAVYEAADWSLHQTNEAIALRIPEDDFPETKLYSNIPDVLTDQTRATNVHTCAFTWFIPYVSSLIEFGEIAGEHISASVMFLAEQADHTEHGTPSHQCKLVEQCLMVLLHLLELLVSKDMHRLLLPTCRIWVSLALKHCTGQKVSNKTMWSLAKHGTHGVNQTCLKLLVNLLKQGVKLRQDDRCVQFLDKLNLQLLRKRGPDAGDPTSVLLSEVDVQEMQKCMEGILKAKVTSNEFSAIASTSKQSVSTRGSLAVVLSSLQHGQSEGTEVLPQPIKCEDDSMTSPSAGPSRESFACEDDDVDLLTTSSDDIDLSEAIKSVQRELDSLNQLEVQKEEDHPFEVSLSVKEEPIDAHEESSKRTPGIKSGTTGKPHHTKAVMDSDSLLLEELTSLYNESVAQKGSQGMLKGVSLTPTATKKSKARTSPAFNTDTGVQIKTEHQTGPFDGSSQVSSGSSRLQETEPPIHTARKSFPSSLPVVNRNSSRISSTRVDTTSPVESTKIRTARKSIMPYIQDGGSKEPLPSSKRSAKDKTSDLQNVCVKLEKEPANVGWNTVRDKVFDPSDSEDSIILISDDDDDNDEDDDVKDDDDDDIEDRMTKPVKREQEGVHGNRVNHLHLDLTSSSMQPQVLLRKLSPRTIEAHTSGNKRVPQHCTNWEDSTSDSDQGDYPMPKGRIGRRKMFSSSSDELSDIDSVPLSTLAQMSSTKADSDIISISDSDEEPSSPDREPQGTSASRNTSKVGDRWKQKILTKRRRNVILCDSSDVEENVTKPSLQQAVKMEKDPLASPGMQRKIKSKVSRLFGDSSSESEGEKGHESIKEQCRDIPPSGTTNVTNQEKSRETVSSKCSNQEMGQRPLFKPEKTTPVSSRIFNKLSLKCRQIASQHSTQDSQASWQPGQCKSQPSVSLERRTTTKSGSTVDKYGDEGSIKHQTDIIDRFAFHASDSEDSTGVTVGSGKSAIWSKVQESPLKISTSVASKIRCQLLQNQHRSSDDNQRKEQTDDANKGSHSSKEPKEGAELELTDMELLAAADEKNSGTDSQEDTLAAFLADDNAEDHAYLMESSDQAWMDSESERDERQKSFNTKKFYKSGRKDVESTSQDSSTTLKRKESHLDNISSSAVAPGRKTAENNTNKKRKIGDQECGSTITSKSRHTSREAAHPLADTWHREDALEATNNVENDDNIDYDEPVYFDFDLDEVPEEEQEHFLAEKFASSQETPKKTTAHKKKSQHVQASKKLIHGKGGKRAKTAARLRLTSRSTMLTETMIQTRPHSKVNADRVGPARTSASQSSSLQTITNQSRALETSDGQSARISTNQAEPAQTGSNQSEAPEAEPESASDKTAITQVSATTPFASYQQKPAVVKKPVIKELPAPKVDPSKPINPDYFLTCILQWNPQQMEGSSRKELPIPCHDLQPIPQMFGSFDDYLKTFTPLLLLETWEMICKEWESANSKGPIAKMKLTVGTCFEARCLQLIHTQTLLKKQAPSPSEGDLLVLSSAWRGDLGQEGLTQAFGVVEKVTKQPNIGGSYDYWKLTVCIKVNGTTFPVTEGQTITIQPVTSLVACQRQWSGLTFLHRSLLARDILRPRGPSVFAVDTDPSQRAHVVGRYNPMQRAAIAGAAHSALRPFPLPRICLLQGPPGTGKSHTIVGLVKKIIQAGETPPDGNPPTPQNSKPRVLLCAPSNAGIDELVRRMIRDVHEGEEEKENKRRFYKGNCGDLNLVRLGRPASIHPDAQGFSLDNIVEKQLQSFTKEVESSKERHIVVQLTALDVKIADLERECGMQRLMGNTQKQREVERKRDALQAQRDKLDKTNRQVQLKNEERHREGTKIRQRVLMDADVVCCTLSASGSNMLEQAITKAGVARSIHFTCVIIDEAGQCNELDALIPLQYGMSKLILVGDPEQLPATVLSKKAQDLNFRQSLFERLYRVFKPRPDNPVLMLNTQYRMHPAICGFPSYNFYSGKLRTDKDVAEDRRRCSFKPYVVFNMLDGREQESRMKAGGIYNHTEAVMVAQLVIALKENPAIDTRNIGVITPYQKQKWLIETQLIRSGNNQVEVGTVDGFQGREKDIVILSCVRACSSSGSIGFLCHRQRMNVALTRAKFCLYVVCHEASLRTNLDWHSCMEDARRREVLVDVKGLGSEEDFHQLGRAARLNVKKLCPRPGPSAITHEENKQVQERRGENDTKLKKGKTAKEKPGSQHTATLKKSMQSKGGKEQRHESDIPAHSKKGKHYEKKSSRDCPTSSKGKTTNAAKGSSQEGRKYAAEAGRKVSAKARKGEATKSSSVNSSSKESSKGHEKASKSTGHRKNVAHNKHKTSERTSTVTTKHGTTGRHDGKKRLPAQGKNKLSGFKIPKVVVTSTQESVQSKSVKETPTATSSGKETPATSSLVKETTTAVSTIKETTATTSTASTSRGQVFPLDSILGQMSSATKEDDVVANGFGSGAGISNDDVSLRNGSKEDSHSVHTADKANSGAVENRQALKRRGDKTDDNLRHFKIPRRNSQDVVHVPANTSDGSRQSSSQAKIGTNNNKPCPVDTRGHTGQSSKVMSDSQQGGHRARVGSVGGQDTDQREVNHLRRGQHAKHTIQQENSSNIRSTIVSRTDASGRIVRTRWEKLKSVLKSPTRRTSKRLKVTFDSSIVNTPSNTRELTNYCGSYEARMAEMKSLPNTTRSDVGSFVPDEADNFRNTQAFQRRGALSVTVNTQSGGRAAQLSHSESELPELSSTQSPLKDQDRSFNHSLRGNPSQEAAVGNVRTGGSSARSGNQTKLTSSHQIASDPSPRSGAQGNRIRISNFVPAATTRRDSNGTVTFQNHMASASHQRERGENNSSSGTRSNYPSIITGQIARIPHSSSTSNPAVSGNSTRDPRLARVHRGAMIQPP</sequence>
<dbReference type="SUPFAM" id="SSF52540">
    <property type="entry name" value="P-loop containing nucleoside triphosphate hydrolases"/>
    <property type="match status" value="1"/>
</dbReference>
<feature type="compositionally biased region" description="Polar residues" evidence="6">
    <location>
        <begin position="886"/>
        <end position="904"/>
    </location>
</feature>
<dbReference type="GO" id="GO:0003723">
    <property type="term" value="F:RNA binding"/>
    <property type="evidence" value="ECO:0000318"/>
    <property type="project" value="GO_Central"/>
</dbReference>
<feature type="compositionally biased region" description="Polar residues" evidence="6">
    <location>
        <begin position="1660"/>
        <end position="1674"/>
    </location>
</feature>
<feature type="compositionally biased region" description="Basic and acidic residues" evidence="6">
    <location>
        <begin position="1394"/>
        <end position="1422"/>
    </location>
</feature>
<feature type="compositionally biased region" description="Polar residues" evidence="6">
    <location>
        <begin position="3140"/>
        <end position="3149"/>
    </location>
</feature>
<feature type="compositionally biased region" description="Basic and acidic residues" evidence="6">
    <location>
        <begin position="2571"/>
        <end position="2600"/>
    </location>
</feature>
<feature type="compositionally biased region" description="Polar residues" evidence="6">
    <location>
        <begin position="1689"/>
        <end position="1731"/>
    </location>
</feature>
<dbReference type="InterPro" id="IPR041677">
    <property type="entry name" value="DNA2/NAM7_AAA_11"/>
</dbReference>
<feature type="region of interest" description="Disordered" evidence="6">
    <location>
        <begin position="1469"/>
        <end position="1573"/>
    </location>
</feature>
<keyword evidence="5" id="KW-0175">Coiled coil</keyword>
<feature type="compositionally biased region" description="Basic and acidic residues" evidence="6">
    <location>
        <begin position="1558"/>
        <end position="1573"/>
    </location>
</feature>
<feature type="region of interest" description="Disordered" evidence="6">
    <location>
        <begin position="3106"/>
        <end position="3283"/>
    </location>
</feature>
<dbReference type="Proteomes" id="UP000001554">
    <property type="component" value="Chromosome 9"/>
</dbReference>
<feature type="compositionally biased region" description="Polar residues" evidence="6">
    <location>
        <begin position="3252"/>
        <end position="3266"/>
    </location>
</feature>
<feature type="compositionally biased region" description="Basic and acidic residues" evidence="6">
    <location>
        <begin position="1001"/>
        <end position="1015"/>
    </location>
</feature>
<feature type="compositionally biased region" description="Low complexity" evidence="6">
    <location>
        <begin position="3123"/>
        <end position="3132"/>
    </location>
</feature>
<evidence type="ECO:0000259" key="7">
    <source>
        <dbReference type="SMART" id="SM00382"/>
    </source>
</evidence>
<feature type="compositionally biased region" description="Polar residues" evidence="6">
    <location>
        <begin position="2774"/>
        <end position="2794"/>
    </location>
</feature>
<feature type="compositionally biased region" description="Polar residues" evidence="6">
    <location>
        <begin position="3229"/>
        <end position="3244"/>
    </location>
</feature>
<dbReference type="GO" id="GO:0004386">
    <property type="term" value="F:helicase activity"/>
    <property type="evidence" value="ECO:0007669"/>
    <property type="project" value="UniProtKB-KW"/>
</dbReference>